<evidence type="ECO:0000313" key="4">
    <source>
        <dbReference type="Proteomes" id="UP001460270"/>
    </source>
</evidence>
<feature type="region of interest" description="Disordered" evidence="2">
    <location>
        <begin position="94"/>
        <end position="135"/>
    </location>
</feature>
<dbReference type="Proteomes" id="UP001460270">
    <property type="component" value="Unassembled WGS sequence"/>
</dbReference>
<feature type="region of interest" description="Disordered" evidence="2">
    <location>
        <begin position="1"/>
        <end position="36"/>
    </location>
</feature>
<feature type="region of interest" description="Disordered" evidence="2">
    <location>
        <begin position="183"/>
        <end position="204"/>
    </location>
</feature>
<feature type="compositionally biased region" description="Pro residues" evidence="2">
    <location>
        <begin position="114"/>
        <end position="132"/>
    </location>
</feature>
<evidence type="ECO:0000256" key="2">
    <source>
        <dbReference type="SAM" id="MobiDB-lite"/>
    </source>
</evidence>
<feature type="coiled-coil region" evidence="1">
    <location>
        <begin position="316"/>
        <end position="353"/>
    </location>
</feature>
<evidence type="ECO:0000313" key="3">
    <source>
        <dbReference type="EMBL" id="KAK7879961.1"/>
    </source>
</evidence>
<gene>
    <name evidence="3" type="ORF">WMY93_033367</name>
</gene>
<accession>A0AAW0MLF1</accession>
<keyword evidence="1" id="KW-0175">Coiled coil</keyword>
<organism evidence="3 4">
    <name type="scientific">Mugilogobius chulae</name>
    <name type="common">yellowstripe goby</name>
    <dbReference type="NCBI Taxonomy" id="88201"/>
    <lineage>
        <taxon>Eukaryota</taxon>
        <taxon>Metazoa</taxon>
        <taxon>Chordata</taxon>
        <taxon>Craniata</taxon>
        <taxon>Vertebrata</taxon>
        <taxon>Euteleostomi</taxon>
        <taxon>Actinopterygii</taxon>
        <taxon>Neopterygii</taxon>
        <taxon>Teleostei</taxon>
        <taxon>Neoteleostei</taxon>
        <taxon>Acanthomorphata</taxon>
        <taxon>Gobiaria</taxon>
        <taxon>Gobiiformes</taxon>
        <taxon>Gobioidei</taxon>
        <taxon>Gobiidae</taxon>
        <taxon>Gobionellinae</taxon>
        <taxon>Mugilogobius</taxon>
    </lineage>
</organism>
<dbReference type="EMBL" id="JBBPFD010000166">
    <property type="protein sequence ID" value="KAK7879961.1"/>
    <property type="molecule type" value="Genomic_DNA"/>
</dbReference>
<evidence type="ECO:0000256" key="1">
    <source>
        <dbReference type="SAM" id="Coils"/>
    </source>
</evidence>
<sequence>MADEELKKQIQMSDQTKPGLSEPRPRHRTRSGSWTISGLRWDRTTETSSAWITTDDLDHDHTLDLLEDLQGLHAEDHRILDLDSALGLKEDLDLDWSRPKPSRRRVQTRIQRPDPGPDLGPAPGPAPHPGPSPWVSSLWDELKSLRRLVLVLKGRDSDRSQTVRTLETRLRDLSLQSETRARTVDRDLRENQENLRENQENLRENLRKTNEKLNQTQSRSEDLQRSQASVSELSFLQTRLRAAEGAVEELKRKSSVFASKLCLAESQLQQLQKVSSECNTSSSSESGSDKLDPPSLQTQESVSELQVALNSSLSQVQDLRLRVKDVSDELERLKSSAAEVNELKTEMFELKNRAQVWTRG</sequence>
<proteinExistence type="predicted"/>
<name>A0AAW0MLF1_9GOBI</name>
<protein>
    <submittedName>
        <fullName evidence="3">Uncharacterized protein</fullName>
    </submittedName>
</protein>
<feature type="compositionally biased region" description="Low complexity" evidence="2">
    <location>
        <begin position="275"/>
        <end position="286"/>
    </location>
</feature>
<comment type="caution">
    <text evidence="3">The sequence shown here is derived from an EMBL/GenBank/DDBJ whole genome shotgun (WGS) entry which is preliminary data.</text>
</comment>
<feature type="region of interest" description="Disordered" evidence="2">
    <location>
        <begin position="275"/>
        <end position="300"/>
    </location>
</feature>
<reference evidence="4" key="1">
    <citation type="submission" date="2024-04" db="EMBL/GenBank/DDBJ databases">
        <title>Salinicola lusitanus LLJ914,a marine bacterium isolated from the Okinawa Trough.</title>
        <authorList>
            <person name="Li J."/>
        </authorList>
    </citation>
    <scope>NUCLEOTIDE SEQUENCE [LARGE SCALE GENOMIC DNA]</scope>
</reference>
<keyword evidence="4" id="KW-1185">Reference proteome</keyword>
<dbReference type="AlphaFoldDB" id="A0AAW0MLF1"/>